<dbReference type="EMBL" id="AP025564">
    <property type="protein sequence ID" value="BDE95871.1"/>
    <property type="molecule type" value="Genomic_DNA"/>
</dbReference>
<dbReference type="SUPFAM" id="SSF53383">
    <property type="entry name" value="PLP-dependent transferases"/>
    <property type="match status" value="1"/>
</dbReference>
<evidence type="ECO:0000256" key="3">
    <source>
        <dbReference type="ARBA" id="ARBA00022679"/>
    </source>
</evidence>
<dbReference type="Proteomes" id="UP001320544">
    <property type="component" value="Chromosome"/>
</dbReference>
<comment type="similarity">
    <text evidence="2 5">Belongs to the trans-sulfuration enzymes family.</text>
</comment>
<dbReference type="InterPro" id="IPR015421">
    <property type="entry name" value="PyrdxlP-dep_Trfase_major"/>
</dbReference>
<dbReference type="PANTHER" id="PTHR43797">
    <property type="entry name" value="HOMOCYSTEINE/CYSTEINE SYNTHASE"/>
    <property type="match status" value="1"/>
</dbReference>
<evidence type="ECO:0000256" key="4">
    <source>
        <dbReference type="ARBA" id="ARBA00022898"/>
    </source>
</evidence>
<keyword evidence="7" id="KW-1185">Reference proteome</keyword>
<dbReference type="Gene3D" id="3.40.640.10">
    <property type="entry name" value="Type I PLP-dependent aspartate aminotransferase-like (Major domain)"/>
    <property type="match status" value="1"/>
</dbReference>
<dbReference type="CDD" id="cd00614">
    <property type="entry name" value="CGS_like"/>
    <property type="match status" value="1"/>
</dbReference>
<comment type="cofactor">
    <cofactor evidence="1 5">
        <name>pyridoxal 5'-phosphate</name>
        <dbReference type="ChEBI" id="CHEBI:597326"/>
    </cofactor>
</comment>
<dbReference type="NCBIfam" id="TIGR01326">
    <property type="entry name" value="OAH_OAS_sulfhy"/>
    <property type="match status" value="1"/>
</dbReference>
<dbReference type="Gene3D" id="3.90.1150.10">
    <property type="entry name" value="Aspartate Aminotransferase, domain 1"/>
    <property type="match status" value="1"/>
</dbReference>
<evidence type="ECO:0000256" key="2">
    <source>
        <dbReference type="ARBA" id="ARBA00009077"/>
    </source>
</evidence>
<organism evidence="6 7">
    <name type="scientific">Raoultibacter timonensis</name>
    <dbReference type="NCBI Taxonomy" id="1907662"/>
    <lineage>
        <taxon>Bacteria</taxon>
        <taxon>Bacillati</taxon>
        <taxon>Actinomycetota</taxon>
        <taxon>Coriobacteriia</taxon>
        <taxon>Eggerthellales</taxon>
        <taxon>Eggerthellaceae</taxon>
        <taxon>Raoultibacter</taxon>
    </lineage>
</organism>
<evidence type="ECO:0000313" key="7">
    <source>
        <dbReference type="Proteomes" id="UP001320544"/>
    </source>
</evidence>
<dbReference type="InterPro" id="IPR015422">
    <property type="entry name" value="PyrdxlP-dep_Trfase_small"/>
</dbReference>
<keyword evidence="4 5" id="KW-0663">Pyridoxal phosphate</keyword>
<dbReference type="RefSeq" id="WP_244412106.1">
    <property type="nucleotide sequence ID" value="NZ_AP025564.1"/>
</dbReference>
<dbReference type="Pfam" id="PF01053">
    <property type="entry name" value="Cys_Met_Meta_PP"/>
    <property type="match status" value="1"/>
</dbReference>
<dbReference type="InterPro" id="IPR015424">
    <property type="entry name" value="PyrdxlP-dep_Trfase"/>
</dbReference>
<dbReference type="InterPro" id="IPR000277">
    <property type="entry name" value="Cys/Met-Metab_PyrdxlP-dep_enz"/>
</dbReference>
<reference evidence="6 7" key="1">
    <citation type="submission" date="2022-01" db="EMBL/GenBank/DDBJ databases">
        <title>Novel bile acid biosynthetic pathways are enriched in the microbiome of centenarians.</title>
        <authorList>
            <person name="Sato Y."/>
            <person name="Atarashi K."/>
            <person name="Plichta R.D."/>
            <person name="Arai Y."/>
            <person name="Sasajima S."/>
            <person name="Kearney M.S."/>
            <person name="Suda W."/>
            <person name="Takeshita K."/>
            <person name="Sasaki T."/>
            <person name="Okamoto S."/>
            <person name="Skelly N.A."/>
            <person name="Okamura Y."/>
            <person name="Vlamakis H."/>
            <person name="Li Y."/>
            <person name="Tanoue T."/>
            <person name="Takei H."/>
            <person name="Nittono H."/>
            <person name="Narushima S."/>
            <person name="Irie J."/>
            <person name="Itoh H."/>
            <person name="Moriya K."/>
            <person name="Sugiura Y."/>
            <person name="Suematsu M."/>
            <person name="Moritoki N."/>
            <person name="Shibata S."/>
            <person name="Littman R.D."/>
            <person name="Fischbach A.M."/>
            <person name="Uwamino Y."/>
            <person name="Inoue T."/>
            <person name="Honda A."/>
            <person name="Hattori M."/>
            <person name="Murai T."/>
            <person name="Xavier J.R."/>
            <person name="Hirose N."/>
            <person name="Honda K."/>
        </authorList>
    </citation>
    <scope>NUCLEOTIDE SEQUENCE [LARGE SCALE GENOMIC DNA]</scope>
    <source>
        <strain evidence="6 7">CE91-St30</strain>
    </source>
</reference>
<dbReference type="PANTHER" id="PTHR43797:SF2">
    <property type="entry name" value="HOMOCYSTEINE_CYSTEINE SYNTHASE"/>
    <property type="match status" value="1"/>
</dbReference>
<accession>A0ABN6MD08</accession>
<gene>
    <name evidence="6" type="primary">cysD</name>
    <name evidence="6" type="ORF">CE91St30_12040</name>
</gene>
<evidence type="ECO:0000313" key="6">
    <source>
        <dbReference type="EMBL" id="BDE95871.1"/>
    </source>
</evidence>
<protein>
    <submittedName>
        <fullName evidence="6">O-acetylhomoserine (Thiol)-lyase</fullName>
    </submittedName>
</protein>
<dbReference type="InterPro" id="IPR006235">
    <property type="entry name" value="OAc-hSer/O-AcSer_sulfhydrylase"/>
</dbReference>
<dbReference type="PIRSF" id="PIRSF001434">
    <property type="entry name" value="CGS"/>
    <property type="match status" value="1"/>
</dbReference>
<sequence length="435" mass="46331">MTKFDTLAIHAGTRPDPGTHARALPIYQTTAYAFDGAQDAADLFALKKFGNIYGRLTNPTVEAIEKRLSALHSASYSVAVASGHAAEVLALLNVARAGDTIIASDSLYGGTWNIFLHTFKNLGIEVRFVHADAQSFAEETDAVESADGRKAVKAWYLETIGNPRLDVPDIPAIAKAGRNLGIPLLVDNTFATPYVCRPAELGASVILESLTKWIGGHGTSLGGAVIDAGTFDWASDRFPTLSEPDASYHDLVFSEAFGAVPDLGNVAFGLRVRAQMLRDFGPTLAPLSAHEIGLGIETLSLRVQRHCDNALDVARHLEAHPKVAWVSYPGLESHPSHEVAKRVLENGFGGVVVFGVVGGREAGIGFIEGLELFSNLANVGDAKSLVIHPASTTHSQLSDEELKRAGVGSDLVRLSVGIEDIDDIIEDIDRALAKA</sequence>
<evidence type="ECO:0000256" key="1">
    <source>
        <dbReference type="ARBA" id="ARBA00001933"/>
    </source>
</evidence>
<name>A0ABN6MD08_9ACTN</name>
<proteinExistence type="inferred from homology"/>
<keyword evidence="3" id="KW-0808">Transferase</keyword>
<evidence type="ECO:0000256" key="5">
    <source>
        <dbReference type="RuleBase" id="RU362118"/>
    </source>
</evidence>